<evidence type="ECO:0000313" key="1">
    <source>
        <dbReference type="EMBL" id="KAI2392298.1"/>
    </source>
</evidence>
<sequence length="1695" mass="182060">MAEKPPPGYNNSPLGDTLRLGSWNPAHRPDCDYGQQQKETPGSLLAVQAPESLSGPAIEPEQKVCGLPLHSSKETNDDGGMVELTPDHSEDATPFPNGIAGQRCAPWENLETRSKSTTNPAINDSLIDSVTGSDVKTRTNSFPDVHIDSQKMVLQPEECDETVNHSAGNETVSSECQLHTGPTIGANSPSKADTWGDAFTNSDDADFFTQISSQTNPVYIPPESESRFDEGVPLVSNIDVRQEDNPPHAIESFFAQDDPAGDADFFSSQKPCPGVNRPLEFQRKSTSDVLQQFSAENEPPSNVAISTVTSPSTAVAHEHSSPLELTNTPNVEVGEEELAERWKALLEDDDMLIDDDNAPVDEVGTMPIAATRPDLTTPQRSNIYTPHQPSTSEIVGDLPAAEYFPSQASTASTVESFSNRSKAGYQSPYDLPFDIRPKHTAVRAAPRPIGIDAPPSSISMSGQPPQSSSFIPPPPVGTGYPPAAGPPPPTVHTTPPPSREPIRAGSFFEELPPVSRSQPPTRDRYNPQANNTTPQTISAHSAPTPSFQEPKIDPYSKFQLQPPTRLDPYSTLSAPPSQAQTPSSSRYSPRPPQPSTKSIPYPRYSPAPPQPPTAPVPPSYVSQSPNVHTSVNTLPFQPRTSSPLAHNEPSKSQFSPPRKQDSFPNPAASSLHSRIPQAASDSQIIPPKRSMTQSPGKMAPFQSNGGPMHKRPASAHGPRLPVQHAPFHQVSTPGVHNNVLDVIEPTDGQENDPLGRWKGAPIFKFGFGGTVISTFPRYIPRYATGQINPRMKPNPGDLKTHSAAQFLTEDESSTKFPGPLKSKSKKKEVLIWLSAMISSLENNLPTIHPNLHPMEEHREDTNILWKVVKVLVEHDGVLGGAAAEASLQSVFHPNLNDSKVTIPGLSSQVVQSTSSYSATGQLRAEPTGGLGVDAIYNNLVAGDREKAVWDAVDRRLWGHAMLISSTMEKSVWGQVVREFIRREVRSLGQNTESLSALYEVFAGNFEESIDELVPPSARAGLQMVSMHAGPGPTKNALEGLNKWRDTVNLILKNRSSQDHQALLALGKLLASYGRVAASHVCCLIAGTTAGPIFGGINDPQANVVLLGADHWRHPSTFMVDPYAYMLTEVYEFATSVLAASPSPILPHLQPFKLQHAASLIEHGHKAEAQQYCEIITANVASRSAVKSPYYHQHFITMLDELSYRLRQAPTDGSSSWMSKPSMEKVSGSMWAKFNSFVAGDDNEISNGAGKAGDGDIGPFAKITGTPPVSRPPSVAETYGSYFPQAQAIPTTTSSRYAPNSQYAPYSSPEQSYGRRSFETQPSPGGTLGRSYSHKRRSQDPSTPLENTSVSVLSSSIYSPPTGLGATATSSISPYAPLAPVEERHSPLIQSPTSEIPAMMQNSTGSFGIIQTPPDQSLVEHQGINGEQISYQPPTYDPPSLSTGYEPPSYTPYSPEEENPDQEAKPRQSFMDGDSDGDGGFMARANKLAEKARFDREAAEAVKRAAEEDAKRPAASEKKGWFTGWFGKKENPNSSGPVRADLGDDNSFYFDKELNRWVNKNDPGGATAVAAPPPPPKGSTLLSQSASTTQTPTTPAPPNGRPGPSPIPGGVGSAPSTGIMQLPTPPLVSMPPPSGSPRSIPRSVSAGAPTGPPSRPGTSLSTASSIDDLLGPPQPRKAGTLKAKKKGRGYIDVMAK</sequence>
<dbReference type="EMBL" id="JALBCA010000007">
    <property type="protein sequence ID" value="KAI2392298.1"/>
    <property type="molecule type" value="Genomic_DNA"/>
</dbReference>
<accession>A0ACB8V476</accession>
<name>A0ACB8V476_9EURO</name>
<gene>
    <name evidence="1" type="primary">SEC16</name>
    <name evidence="1" type="ORF">LOY88_000682</name>
</gene>
<protein>
    <submittedName>
        <fullName evidence="1">Vesicle coat component</fullName>
    </submittedName>
</protein>
<reference evidence="1" key="1">
    <citation type="journal article" date="2022" name="bioRxiv">
        <title>Population genetic analysis of Ophidiomyces ophidiicola, the causative agent of snake fungal disease, indicates recent introductions to the USA.</title>
        <authorList>
            <person name="Ladner J.T."/>
            <person name="Palmer J.M."/>
            <person name="Ettinger C.L."/>
            <person name="Stajich J.E."/>
            <person name="Farrell T.M."/>
            <person name="Glorioso B.M."/>
            <person name="Lawson B."/>
            <person name="Price S.J."/>
            <person name="Stengle A.G."/>
            <person name="Grear D.A."/>
            <person name="Lorch J.M."/>
        </authorList>
    </citation>
    <scope>NUCLEOTIDE SEQUENCE</scope>
    <source>
        <strain evidence="1">NWHC 24266-5</strain>
    </source>
</reference>
<comment type="caution">
    <text evidence="1">The sequence shown here is derived from an EMBL/GenBank/DDBJ whole genome shotgun (WGS) entry which is preliminary data.</text>
</comment>
<organism evidence="1">
    <name type="scientific">Ophidiomyces ophidiicola</name>
    <dbReference type="NCBI Taxonomy" id="1387563"/>
    <lineage>
        <taxon>Eukaryota</taxon>
        <taxon>Fungi</taxon>
        <taxon>Dikarya</taxon>
        <taxon>Ascomycota</taxon>
        <taxon>Pezizomycotina</taxon>
        <taxon>Eurotiomycetes</taxon>
        <taxon>Eurotiomycetidae</taxon>
        <taxon>Onygenales</taxon>
        <taxon>Onygenaceae</taxon>
        <taxon>Ophidiomyces</taxon>
    </lineage>
</organism>
<proteinExistence type="predicted"/>